<dbReference type="KEGG" id="pcre:NCTC12858_01109"/>
<dbReference type="EMBL" id="LS483447">
    <property type="protein sequence ID" value="SQH73264.1"/>
    <property type="molecule type" value="Genomic_DNA"/>
</dbReference>
<accession>A0A0A2FLA6</accession>
<evidence type="ECO:0000313" key="1">
    <source>
        <dbReference type="EMBL" id="SQH73264.1"/>
    </source>
</evidence>
<dbReference type="AlphaFoldDB" id="A0A0A2FLA6"/>
<dbReference type="Proteomes" id="UP000249300">
    <property type="component" value="Chromosome 1"/>
</dbReference>
<proteinExistence type="predicted"/>
<sequence length="61" mass="6885">MGESTQTVWCGQKLWSTDPSEVNMTSSNSYRKPLYFSFSKESKAILKGKKSCQIKKGECKS</sequence>
<keyword evidence="2" id="KW-1185">Reference proteome</keyword>
<gene>
    <name evidence="1" type="ORF">NCTC12858_01109</name>
</gene>
<name>A0A0A2FLA6_9PORP</name>
<evidence type="ECO:0000313" key="2">
    <source>
        <dbReference type="Proteomes" id="UP000249300"/>
    </source>
</evidence>
<reference evidence="1 2" key="1">
    <citation type="submission" date="2018-06" db="EMBL/GenBank/DDBJ databases">
        <authorList>
            <consortium name="Pathogen Informatics"/>
            <person name="Doyle S."/>
        </authorList>
    </citation>
    <scope>NUCLEOTIDE SEQUENCE [LARGE SCALE GENOMIC DNA]</scope>
    <source>
        <strain evidence="1 2">NCTC12858</strain>
    </source>
</reference>
<protein>
    <submittedName>
        <fullName evidence="1">Uncharacterized protein</fullName>
    </submittedName>
</protein>
<organism evidence="1 2">
    <name type="scientific">Porphyromonas crevioricanis</name>
    <dbReference type="NCBI Taxonomy" id="393921"/>
    <lineage>
        <taxon>Bacteria</taxon>
        <taxon>Pseudomonadati</taxon>
        <taxon>Bacteroidota</taxon>
        <taxon>Bacteroidia</taxon>
        <taxon>Bacteroidales</taxon>
        <taxon>Porphyromonadaceae</taxon>
        <taxon>Porphyromonas</taxon>
    </lineage>
</organism>